<comment type="caution">
    <text evidence="11">The sequence shown here is derived from an EMBL/GenBank/DDBJ whole genome shotgun (WGS) entry which is preliminary data.</text>
</comment>
<dbReference type="GO" id="GO:0016433">
    <property type="term" value="F:rRNA (adenine) methyltransferase activity"/>
    <property type="evidence" value="ECO:0007669"/>
    <property type="project" value="TreeGrafter"/>
</dbReference>
<keyword evidence="7 9" id="KW-0539">Nucleus</keyword>
<feature type="compositionally biased region" description="Polar residues" evidence="10">
    <location>
        <begin position="35"/>
        <end position="45"/>
    </location>
</feature>
<evidence type="ECO:0000256" key="4">
    <source>
        <dbReference type="ARBA" id="ARBA00022603"/>
    </source>
</evidence>
<dbReference type="Pfam" id="PF05148">
    <property type="entry name" value="Methyltransf_8"/>
    <property type="match status" value="1"/>
</dbReference>
<evidence type="ECO:0000313" key="12">
    <source>
        <dbReference type="Proteomes" id="UP001309876"/>
    </source>
</evidence>
<keyword evidence="6 9" id="KW-0949">S-adenosyl-L-methionine</keyword>
<proteinExistence type="inferred from homology"/>
<dbReference type="InterPro" id="IPR029063">
    <property type="entry name" value="SAM-dependent_MTases_sf"/>
</dbReference>
<feature type="compositionally biased region" description="Polar residues" evidence="10">
    <location>
        <begin position="62"/>
        <end position="78"/>
    </location>
</feature>
<evidence type="ECO:0000256" key="10">
    <source>
        <dbReference type="SAM" id="MobiDB-lite"/>
    </source>
</evidence>
<evidence type="ECO:0000256" key="8">
    <source>
        <dbReference type="ARBA" id="ARBA00076672"/>
    </source>
</evidence>
<comment type="similarity">
    <text evidence="2 9">Belongs to the methyltransferase superfamily. RRP8 family.</text>
</comment>
<name>A0AAN7SU35_9EURO</name>
<dbReference type="GO" id="GO:0042273">
    <property type="term" value="P:ribosomal large subunit biogenesis"/>
    <property type="evidence" value="ECO:0007669"/>
    <property type="project" value="TreeGrafter"/>
</dbReference>
<dbReference type="EC" id="2.1.1.-" evidence="9"/>
<evidence type="ECO:0000256" key="5">
    <source>
        <dbReference type="ARBA" id="ARBA00022679"/>
    </source>
</evidence>
<feature type="region of interest" description="Disordered" evidence="10">
    <location>
        <begin position="1"/>
        <end position="173"/>
    </location>
</feature>
<dbReference type="SUPFAM" id="SSF53335">
    <property type="entry name" value="S-adenosyl-L-methionine-dependent methyltransferases"/>
    <property type="match status" value="1"/>
</dbReference>
<dbReference type="FunFam" id="1.10.10.2150:FF:000001">
    <property type="entry name" value="Ribosomal RNA-processing protein 8"/>
    <property type="match status" value="1"/>
</dbReference>
<evidence type="ECO:0000313" key="11">
    <source>
        <dbReference type="EMBL" id="KAK5081550.1"/>
    </source>
</evidence>
<keyword evidence="5 9" id="KW-0808">Transferase</keyword>
<dbReference type="EMBL" id="JAVRRJ010000009">
    <property type="protein sequence ID" value="KAK5081550.1"/>
    <property type="molecule type" value="Genomic_DNA"/>
</dbReference>
<dbReference type="AlphaFoldDB" id="A0AAN7SU35"/>
<dbReference type="CDD" id="cd02440">
    <property type="entry name" value="AdoMet_MTases"/>
    <property type="match status" value="1"/>
</dbReference>
<evidence type="ECO:0000256" key="6">
    <source>
        <dbReference type="ARBA" id="ARBA00022691"/>
    </source>
</evidence>
<evidence type="ECO:0000256" key="3">
    <source>
        <dbReference type="ARBA" id="ARBA00022552"/>
    </source>
</evidence>
<organism evidence="11 12">
    <name type="scientific">Lithohypha guttulata</name>
    <dbReference type="NCBI Taxonomy" id="1690604"/>
    <lineage>
        <taxon>Eukaryota</taxon>
        <taxon>Fungi</taxon>
        <taxon>Dikarya</taxon>
        <taxon>Ascomycota</taxon>
        <taxon>Pezizomycotina</taxon>
        <taxon>Eurotiomycetes</taxon>
        <taxon>Chaetothyriomycetidae</taxon>
        <taxon>Chaetothyriales</taxon>
        <taxon>Trichomeriaceae</taxon>
        <taxon>Lithohypha</taxon>
    </lineage>
</organism>
<reference evidence="11 12" key="1">
    <citation type="submission" date="2023-08" db="EMBL/GenBank/DDBJ databases">
        <title>Black Yeasts Isolated from many extreme environments.</title>
        <authorList>
            <person name="Coleine C."/>
            <person name="Stajich J.E."/>
            <person name="Selbmann L."/>
        </authorList>
    </citation>
    <scope>NUCLEOTIDE SEQUENCE [LARGE SCALE GENOMIC DNA]</scope>
    <source>
        <strain evidence="11 12">CCFEE 5910</strain>
    </source>
</reference>
<feature type="compositionally biased region" description="Basic and acidic residues" evidence="10">
    <location>
        <begin position="51"/>
        <end position="61"/>
    </location>
</feature>
<accession>A0AAN7SU35</accession>
<keyword evidence="12" id="KW-1185">Reference proteome</keyword>
<feature type="compositionally biased region" description="Pro residues" evidence="10">
    <location>
        <begin position="156"/>
        <end position="169"/>
    </location>
</feature>
<protein>
    <recommendedName>
        <fullName evidence="8 9">Ribosomal RNA-processing protein 8</fullName>
        <ecNumber evidence="9">2.1.1.-</ecNumber>
    </recommendedName>
</protein>
<dbReference type="Gene3D" id="1.10.10.2150">
    <property type="entry name" value="Ribosomal RNA-processing protein 8, N-terminal domain"/>
    <property type="match status" value="1"/>
</dbReference>
<comment type="function">
    <text evidence="9">S-adenosyl-L-methionine-dependent methyltransferase that specifically methylates the N(1) position of adenine in helix 25.1 in 25S rRNA. Required both for ribosomal 40S and 60S subunits biogenesis. Required for efficient pre-rRNA cleavage at site A2.</text>
</comment>
<evidence type="ECO:0000256" key="9">
    <source>
        <dbReference type="RuleBase" id="RU365074"/>
    </source>
</evidence>
<keyword evidence="4 9" id="KW-0489">Methyltransferase</keyword>
<gene>
    <name evidence="11" type="primary">RRP8</name>
    <name evidence="11" type="ORF">LTR05_007681</name>
</gene>
<evidence type="ECO:0000256" key="2">
    <source>
        <dbReference type="ARBA" id="ARBA00006301"/>
    </source>
</evidence>
<dbReference type="PANTHER" id="PTHR12787">
    <property type="entry name" value="RIBOSOMAL RNA-PROCESSING PROTEIN 8"/>
    <property type="match status" value="1"/>
</dbReference>
<feature type="region of interest" description="Disordered" evidence="10">
    <location>
        <begin position="368"/>
        <end position="421"/>
    </location>
</feature>
<feature type="compositionally biased region" description="Basic residues" evidence="10">
    <location>
        <begin position="82"/>
        <end position="94"/>
    </location>
</feature>
<evidence type="ECO:0000256" key="7">
    <source>
        <dbReference type="ARBA" id="ARBA00023242"/>
    </source>
</evidence>
<dbReference type="InterPro" id="IPR007823">
    <property type="entry name" value="RRP8"/>
</dbReference>
<dbReference type="PANTHER" id="PTHR12787:SF0">
    <property type="entry name" value="RIBOSOMAL RNA-PROCESSING PROTEIN 8"/>
    <property type="match status" value="1"/>
</dbReference>
<sequence>MFAVPGWNIAAKTLVEDRAKPVKDKSKNNSSSAATSLAVSGQSTNSKKRKRDQDSARRGAKSDNSTRGPNPKPETSNPDRSSKRRSRKDSRKTGKITGANAEPVGRVAAGDRTQQSHLPSSKHRQRSTGNGNDVTNEERPTNVASDENDHASNGPKPVPTSLPPIPPAPTNLTPLQAKMRSKLTAARFRHLNETLYTSTSNDALSLFANSPDLFNEYHAGFSQQVKDSWPQNPVDVYVKAIKYRANLASPVGDVLPLPRRRPGTCTIADLGCGDAPLARGLDAVTEKLNLKLHSFDLHAANPHVTVADISALPLHHGQVDMAIFCLSLMGTNWLAFVEEAWRVLRGDGKGEVWVAEVKSRFGRASARKGPGRVVENSVGKRRKVQSGTKDHAEDNGVDETPAFAEEEAETRGRGADDDTDLQPFIDSFQRRGFMLKPNSVDKTNKMFVTMIFTKTGNPRAGKWKGMKWNGKEYQQIEQRAGGQYRKFTGQRPAVTEDEIDDKEEGKILKPCVYKLRNRSDQHDALPLQTQNMCL</sequence>
<dbReference type="InterPro" id="IPR042036">
    <property type="entry name" value="RRP8_N"/>
</dbReference>
<dbReference type="GO" id="GO:0005730">
    <property type="term" value="C:nucleolus"/>
    <property type="evidence" value="ECO:0007669"/>
    <property type="project" value="UniProtKB-SubCell"/>
</dbReference>
<dbReference type="Proteomes" id="UP001309876">
    <property type="component" value="Unassembled WGS sequence"/>
</dbReference>
<evidence type="ECO:0000256" key="1">
    <source>
        <dbReference type="ARBA" id="ARBA00004604"/>
    </source>
</evidence>
<comment type="subcellular location">
    <subcellularLocation>
        <location evidence="1 9">Nucleus</location>
        <location evidence="1 9">Nucleolus</location>
    </subcellularLocation>
</comment>
<feature type="compositionally biased region" description="Basic and acidic residues" evidence="10">
    <location>
        <begin position="14"/>
        <end position="27"/>
    </location>
</feature>
<dbReference type="Gene3D" id="3.40.50.150">
    <property type="entry name" value="Vaccinia Virus protein VP39"/>
    <property type="match status" value="1"/>
</dbReference>
<keyword evidence="3 9" id="KW-0698">rRNA processing</keyword>